<keyword evidence="12" id="KW-1185">Reference proteome</keyword>
<dbReference type="InterPro" id="IPR013785">
    <property type="entry name" value="Aldolase_TIM"/>
</dbReference>
<keyword evidence="5 8" id="KW-0704">Schiff base</keyword>
<evidence type="ECO:0000313" key="12">
    <source>
        <dbReference type="Proteomes" id="UP000664209"/>
    </source>
</evidence>
<dbReference type="HAMAP" id="MF_01824">
    <property type="entry name" value="PdxS"/>
    <property type="match status" value="1"/>
</dbReference>
<comment type="catalytic activity">
    <reaction evidence="6 8">
        <text>aldehydo-D-ribose 5-phosphate + D-glyceraldehyde 3-phosphate + L-glutamine = pyridoxal 5'-phosphate + L-glutamate + phosphate + 3 H2O + H(+)</text>
        <dbReference type="Rhea" id="RHEA:31507"/>
        <dbReference type="ChEBI" id="CHEBI:15377"/>
        <dbReference type="ChEBI" id="CHEBI:15378"/>
        <dbReference type="ChEBI" id="CHEBI:29985"/>
        <dbReference type="ChEBI" id="CHEBI:43474"/>
        <dbReference type="ChEBI" id="CHEBI:58273"/>
        <dbReference type="ChEBI" id="CHEBI:58359"/>
        <dbReference type="ChEBI" id="CHEBI:59776"/>
        <dbReference type="ChEBI" id="CHEBI:597326"/>
        <dbReference type="EC" id="4.3.3.6"/>
    </reaction>
</comment>
<comment type="pathway">
    <text evidence="1 8">Cofactor biosynthesis; pyridoxal 5'-phosphate biosynthesis.</text>
</comment>
<dbReference type="NCBIfam" id="NF003215">
    <property type="entry name" value="PRK04180.1"/>
    <property type="match status" value="1"/>
</dbReference>
<feature type="domain" description="PdxS/SNZ N-terminal" evidence="10">
    <location>
        <begin position="13"/>
        <end position="218"/>
    </location>
</feature>
<dbReference type="InterPro" id="IPR011060">
    <property type="entry name" value="RibuloseP-bd_barrel"/>
</dbReference>
<feature type="binding site" evidence="8">
    <location>
        <begin position="241"/>
        <end position="242"/>
    </location>
    <ligand>
        <name>D-ribose 5-phosphate</name>
        <dbReference type="ChEBI" id="CHEBI:78346"/>
    </ligand>
</feature>
<protein>
    <recommendedName>
        <fullName evidence="8">Pyridoxal 5'-phosphate synthase subunit PdxS</fullName>
        <shortName evidence="8">PLP synthase subunit PdxS</shortName>
        <ecNumber evidence="8">4.3.3.6</ecNumber>
    </recommendedName>
    <alternativeName>
        <fullName evidence="8">Pdx1</fullName>
    </alternativeName>
</protein>
<dbReference type="PIRSF" id="PIRSF029271">
    <property type="entry name" value="Pdx1"/>
    <property type="match status" value="1"/>
</dbReference>
<dbReference type="Gene3D" id="3.20.20.70">
    <property type="entry name" value="Aldolase class I"/>
    <property type="match status" value="1"/>
</dbReference>
<dbReference type="Proteomes" id="UP000664209">
    <property type="component" value="Unassembled WGS sequence"/>
</dbReference>
<dbReference type="GO" id="GO:0008615">
    <property type="term" value="P:pyridoxine biosynthetic process"/>
    <property type="evidence" value="ECO:0007669"/>
    <property type="project" value="TreeGrafter"/>
</dbReference>
<evidence type="ECO:0000256" key="9">
    <source>
        <dbReference type="PROSITE-ProRule" id="PRU00481"/>
    </source>
</evidence>
<comment type="subunit">
    <text evidence="7">Homohexamer and homododecamer. In the presence of PdxT, forms a dodecamer of heterodimers.</text>
</comment>
<dbReference type="PROSITE" id="PS01235">
    <property type="entry name" value="PDXS_SNZ_1"/>
    <property type="match status" value="1"/>
</dbReference>
<evidence type="ECO:0000313" key="11">
    <source>
        <dbReference type="EMBL" id="MBO1750486.1"/>
    </source>
</evidence>
<evidence type="ECO:0000256" key="7">
    <source>
        <dbReference type="ARBA" id="ARBA00061750"/>
    </source>
</evidence>
<evidence type="ECO:0000256" key="8">
    <source>
        <dbReference type="HAMAP-Rule" id="MF_01824"/>
    </source>
</evidence>
<sequence>MGTESTENITGTAKVKRGMAEMLKGGVIMDVVTADQAKIAEDAGAVAVMALERVPADIRAQGGVARMSDPDLIDGIIEAVSIPVMAKARIGHFVEAQVLQSLGVDYVDESEVLTPADYTHHIDKWAFTVPFVCGATNLGEALRRITEGAAMIRSKGEAGTGDVSNATTHMRTLRDEIRRLGSLPEDELFVAAKELQAPYDLVVEVARTGKLPVVLFTAGGIATPSDAAMMMQLGAEGVFVGSGIFKSGNPAERASAIVKATTFYDDADVVAKVSRGLGEAMVGINVEDVPEPHRLAERGW</sequence>
<evidence type="ECO:0000256" key="6">
    <source>
        <dbReference type="ARBA" id="ARBA00047992"/>
    </source>
</evidence>
<dbReference type="FunFam" id="3.20.20.70:FF:000001">
    <property type="entry name" value="Pyridoxine biosynthesis protein PDX1"/>
    <property type="match status" value="1"/>
</dbReference>
<dbReference type="NCBIfam" id="TIGR00343">
    <property type="entry name" value="pyridoxal 5'-phosphate synthase lyase subunit PdxS"/>
    <property type="match status" value="1"/>
</dbReference>
<evidence type="ECO:0000259" key="10">
    <source>
        <dbReference type="Pfam" id="PF01680"/>
    </source>
</evidence>
<evidence type="ECO:0000256" key="5">
    <source>
        <dbReference type="ARBA" id="ARBA00023270"/>
    </source>
</evidence>
<comment type="similarity">
    <text evidence="2 8 9">Belongs to the PdxS/SNZ family.</text>
</comment>
<dbReference type="PANTHER" id="PTHR31829">
    <property type="entry name" value="PYRIDOXAL 5'-PHOSPHATE SYNTHASE SUBUNIT SNZ1-RELATED"/>
    <property type="match status" value="1"/>
</dbReference>
<comment type="caution">
    <text evidence="11">The sequence shown here is derived from an EMBL/GenBank/DDBJ whole genome shotgun (WGS) entry which is preliminary data.</text>
</comment>
<comment type="function">
    <text evidence="8">Catalyzes the formation of pyridoxal 5'-phosphate from ribose 5-phosphate (RBP), glyceraldehyde 3-phosphate (G3P) and ammonia. The ammonia is provided by the PdxT subunit. Can also use ribulose 5-phosphate and dihydroxyacetone phosphate as substrates, resulting from enzyme-catalyzed isomerization of RBP and G3P, respectively.</text>
</comment>
<dbReference type="GO" id="GO:0042823">
    <property type="term" value="P:pyridoxal phosphate biosynthetic process"/>
    <property type="evidence" value="ECO:0007669"/>
    <property type="project" value="UniProtKB-UniRule"/>
</dbReference>
<feature type="binding site" evidence="8">
    <location>
        <position position="30"/>
    </location>
    <ligand>
        <name>D-ribose 5-phosphate</name>
        <dbReference type="ChEBI" id="CHEBI:78346"/>
    </ligand>
</feature>
<feature type="binding site" evidence="8">
    <location>
        <position position="220"/>
    </location>
    <ligand>
        <name>D-ribose 5-phosphate</name>
        <dbReference type="ChEBI" id="CHEBI:78346"/>
    </ligand>
</feature>
<keyword evidence="4 8" id="KW-0456">Lyase</keyword>
<feature type="active site" description="Schiff-base intermediate with D-ribose 5-phosphate" evidence="8">
    <location>
        <position position="87"/>
    </location>
</feature>
<evidence type="ECO:0000256" key="1">
    <source>
        <dbReference type="ARBA" id="ARBA00004737"/>
    </source>
</evidence>
<dbReference type="GO" id="GO:0006520">
    <property type="term" value="P:amino acid metabolic process"/>
    <property type="evidence" value="ECO:0007669"/>
    <property type="project" value="TreeGrafter"/>
</dbReference>
<dbReference type="CDD" id="cd04727">
    <property type="entry name" value="pdxS"/>
    <property type="match status" value="1"/>
</dbReference>
<dbReference type="InterPro" id="IPR001852">
    <property type="entry name" value="PdxS/SNZ"/>
</dbReference>
<reference evidence="11" key="1">
    <citation type="submission" date="2021-03" db="EMBL/GenBank/DDBJ databases">
        <title>Actinotalea soli sp. nov., isolated from soil.</title>
        <authorList>
            <person name="Ping W."/>
            <person name="Zhang J."/>
        </authorList>
    </citation>
    <scope>NUCLEOTIDE SEQUENCE</scope>
    <source>
        <strain evidence="11">BY-33</strain>
    </source>
</reference>
<dbReference type="EMBL" id="JAGEMK010000001">
    <property type="protein sequence ID" value="MBO1750486.1"/>
    <property type="molecule type" value="Genomic_DNA"/>
</dbReference>
<feature type="binding site" evidence="8">
    <location>
        <position position="171"/>
    </location>
    <ligand>
        <name>D-glyceraldehyde 3-phosphate</name>
        <dbReference type="ChEBI" id="CHEBI:59776"/>
    </ligand>
</feature>
<dbReference type="AlphaFoldDB" id="A0A939LMP5"/>
<dbReference type="EC" id="4.3.3.6" evidence="8"/>
<dbReference type="SUPFAM" id="SSF51366">
    <property type="entry name" value="Ribulose-phoshate binding barrel"/>
    <property type="match status" value="1"/>
</dbReference>
<evidence type="ECO:0000256" key="2">
    <source>
        <dbReference type="ARBA" id="ARBA00007281"/>
    </source>
</evidence>
<name>A0A939LMP5_9CELL</name>
<evidence type="ECO:0000256" key="3">
    <source>
        <dbReference type="ARBA" id="ARBA00022898"/>
    </source>
</evidence>
<dbReference type="InterPro" id="IPR033755">
    <property type="entry name" value="PdxS/SNZ_N"/>
</dbReference>
<proteinExistence type="inferred from homology"/>
<feature type="binding site" evidence="8">
    <location>
        <position position="159"/>
    </location>
    <ligand>
        <name>D-ribose 5-phosphate</name>
        <dbReference type="ChEBI" id="CHEBI:78346"/>
    </ligand>
</feature>
<dbReference type="PROSITE" id="PS51129">
    <property type="entry name" value="PDXS_SNZ_2"/>
    <property type="match status" value="1"/>
</dbReference>
<organism evidence="11 12">
    <name type="scientific">Actinotalea soli</name>
    <dbReference type="NCBI Taxonomy" id="2819234"/>
    <lineage>
        <taxon>Bacteria</taxon>
        <taxon>Bacillati</taxon>
        <taxon>Actinomycetota</taxon>
        <taxon>Actinomycetes</taxon>
        <taxon>Micrococcales</taxon>
        <taxon>Cellulomonadaceae</taxon>
        <taxon>Actinotalea</taxon>
    </lineage>
</organism>
<dbReference type="RefSeq" id="WP_208054135.1">
    <property type="nucleotide sequence ID" value="NZ_JAGEMK010000001.1"/>
</dbReference>
<accession>A0A939LMP5</accession>
<keyword evidence="3 8" id="KW-0663">Pyridoxal phosphate</keyword>
<dbReference type="Pfam" id="PF01680">
    <property type="entry name" value="SOR_SNZ"/>
    <property type="match status" value="1"/>
</dbReference>
<evidence type="ECO:0000256" key="4">
    <source>
        <dbReference type="ARBA" id="ARBA00023239"/>
    </source>
</evidence>
<dbReference type="GO" id="GO:0036381">
    <property type="term" value="F:pyridoxal 5'-phosphate synthase (glutamine hydrolysing) activity"/>
    <property type="evidence" value="ECO:0007669"/>
    <property type="project" value="UniProtKB-UniRule"/>
</dbReference>
<gene>
    <name evidence="8 11" type="primary">pdxS</name>
    <name evidence="11" type="ORF">J4G33_01560</name>
</gene>
<dbReference type="PANTHER" id="PTHR31829:SF0">
    <property type="entry name" value="PYRIDOXAL 5'-PHOSPHATE SYNTHASE SUBUNIT SNZ1-RELATED"/>
    <property type="match status" value="1"/>
</dbReference>